<feature type="domain" description="Flagellar hook-associated protein 2 C-terminal" evidence="7">
    <location>
        <begin position="213"/>
        <end position="436"/>
    </location>
</feature>
<dbReference type="GO" id="GO:0007155">
    <property type="term" value="P:cell adhesion"/>
    <property type="evidence" value="ECO:0007669"/>
    <property type="project" value="InterPro"/>
</dbReference>
<accession>A0A379IAM2</accession>
<dbReference type="PANTHER" id="PTHR30288:SF0">
    <property type="entry name" value="FLAGELLAR HOOK-ASSOCIATED PROTEIN 2"/>
    <property type="match status" value="1"/>
</dbReference>
<name>A0A379IAM2_PSEFL</name>
<dbReference type="GO" id="GO:0009424">
    <property type="term" value="C:bacterial-type flagellum hook"/>
    <property type="evidence" value="ECO:0007669"/>
    <property type="project" value="UniProtKB-UniRule"/>
</dbReference>
<feature type="domain" description="Flagellar hook-associated protein 2 N-terminal" evidence="6">
    <location>
        <begin position="11"/>
        <end position="107"/>
    </location>
</feature>
<evidence type="ECO:0000313" key="8">
    <source>
        <dbReference type="EMBL" id="SUD29796.1"/>
    </source>
</evidence>
<dbReference type="InterPro" id="IPR010809">
    <property type="entry name" value="FliD_C"/>
</dbReference>
<reference evidence="8 9" key="1">
    <citation type="submission" date="2018-06" db="EMBL/GenBank/DDBJ databases">
        <authorList>
            <consortium name="Pathogen Informatics"/>
            <person name="Doyle S."/>
        </authorList>
    </citation>
    <scope>NUCLEOTIDE SEQUENCE [LARGE SCALE GENOMIC DNA]</scope>
    <source>
        <strain evidence="8 9">NCTC10392</strain>
    </source>
</reference>
<evidence type="ECO:0000256" key="5">
    <source>
        <dbReference type="RuleBase" id="RU362066"/>
    </source>
</evidence>
<keyword evidence="4 5" id="KW-0975">Bacterial flagellum</keyword>
<dbReference type="Pfam" id="PF07196">
    <property type="entry name" value="Flagellin_IN"/>
    <property type="match status" value="1"/>
</dbReference>
<feature type="coiled-coil region" evidence="5">
    <location>
        <begin position="392"/>
        <end position="419"/>
    </location>
</feature>
<dbReference type="OrthoDB" id="9810816at2"/>
<organism evidence="8 9">
    <name type="scientific">Pseudomonas fluorescens</name>
    <dbReference type="NCBI Taxonomy" id="294"/>
    <lineage>
        <taxon>Bacteria</taxon>
        <taxon>Pseudomonadati</taxon>
        <taxon>Pseudomonadota</taxon>
        <taxon>Gammaproteobacteria</taxon>
        <taxon>Pseudomonadales</taxon>
        <taxon>Pseudomonadaceae</taxon>
        <taxon>Pseudomonas</taxon>
    </lineage>
</organism>
<dbReference type="InterPro" id="IPR040026">
    <property type="entry name" value="FliD"/>
</dbReference>
<keyword evidence="8" id="KW-0969">Cilium</keyword>
<dbReference type="InterPro" id="IPR003481">
    <property type="entry name" value="FliD_N"/>
</dbReference>
<dbReference type="AlphaFoldDB" id="A0A379IAM2"/>
<keyword evidence="8" id="KW-0282">Flagellum</keyword>
<dbReference type="GO" id="GO:0071973">
    <property type="term" value="P:bacterial-type flagellum-dependent cell motility"/>
    <property type="evidence" value="ECO:0007669"/>
    <property type="project" value="TreeGrafter"/>
</dbReference>
<keyword evidence="8" id="KW-0966">Cell projection</keyword>
<dbReference type="GO" id="GO:0009421">
    <property type="term" value="C:bacterial-type flagellum filament cap"/>
    <property type="evidence" value="ECO:0007669"/>
    <property type="project" value="InterPro"/>
</dbReference>
<evidence type="ECO:0000256" key="3">
    <source>
        <dbReference type="ARBA" id="ARBA00023054"/>
    </source>
</evidence>
<keyword evidence="5" id="KW-0964">Secreted</keyword>
<protein>
    <recommendedName>
        <fullName evidence="5">Flagellar hook-associated protein 2</fullName>
        <shortName evidence="5">HAP2</shortName>
    </recommendedName>
    <alternativeName>
        <fullName evidence="5">Flagellar cap protein</fullName>
    </alternativeName>
</protein>
<dbReference type="GO" id="GO:0005576">
    <property type="term" value="C:extracellular region"/>
    <property type="evidence" value="ECO:0007669"/>
    <property type="project" value="UniProtKB-SubCell"/>
</dbReference>
<comment type="function">
    <text evidence="5">Required for morphogenesis and for the elongation of the flagellar filament by facilitating polymerization of the flagellin monomers at the tip of growing filament. Forms a capping structure, which prevents flagellin subunits (transported through the central channel of the flagellum) from leaking out without polymerization at the distal end.</text>
</comment>
<keyword evidence="3 5" id="KW-0175">Coiled coil</keyword>
<comment type="subcellular location">
    <subcellularLocation>
        <location evidence="5">Secreted</location>
    </subcellularLocation>
    <subcellularLocation>
        <location evidence="5">Bacterial flagellum</location>
    </subcellularLocation>
</comment>
<dbReference type="PANTHER" id="PTHR30288">
    <property type="entry name" value="FLAGELLAR CAP/ASSEMBLY PROTEIN FLID"/>
    <property type="match status" value="1"/>
</dbReference>
<sequence length="454" mass="46658">MASSTISGPGSGYDTQAIVKALVGAERAPKDAQITAQQKDATVKLSAVGSVKTALEAYQAAITKLNNQAAFNGLAATTSEEKNAKVTLGDGAAPGKYSLKVENLATSSKVSSKVIEGGASGKANASDETQTLTITQSGKSYDVLVPGGATLQEVRETINTQLSAQGISANVLSDSNGGRLVLTSSNSGKDTDITLSGNSELAVGYDKGKPPVNANYSIDGVKMESTSNKITSAISGVTLELLDGDLTKTVTLTVASNTDTLKTSVQSFVTAYNTLMTAINAQTKVTATGDASTTTAGALTGDASMRQLVSSLRSELVNGKGAGSMTSLAQMGITTDQKTGLLSLEDKAWDKAVVKGAGDIAKMFTGDTGLITRMNKATSSYVGSTGTLATRATDLNTKLTDLTTEKADLDRRMEALQKSLSAKYTAMDTMIAQINASSSSIMTTLNSLNNPKSS</sequence>
<evidence type="ECO:0000256" key="2">
    <source>
        <dbReference type="ARBA" id="ARBA00011255"/>
    </source>
</evidence>
<proteinExistence type="inferred from homology"/>
<dbReference type="InterPro" id="IPR010810">
    <property type="entry name" value="Flagellin_hook_IN_motif"/>
</dbReference>
<evidence type="ECO:0000313" key="9">
    <source>
        <dbReference type="Proteomes" id="UP000255125"/>
    </source>
</evidence>
<dbReference type="KEGG" id="pfn:HZ99_25830"/>
<gene>
    <name evidence="8" type="primary">fliD</name>
    <name evidence="8" type="ORF">NCTC10392_01737</name>
</gene>
<dbReference type="Pfam" id="PF02465">
    <property type="entry name" value="FliD_N"/>
    <property type="match status" value="1"/>
</dbReference>
<dbReference type="EMBL" id="UGUS01000002">
    <property type="protein sequence ID" value="SUD29796.1"/>
    <property type="molecule type" value="Genomic_DNA"/>
</dbReference>
<dbReference type="RefSeq" id="WP_038446957.1">
    <property type="nucleotide sequence ID" value="NZ_CP008896.1"/>
</dbReference>
<evidence type="ECO:0000259" key="6">
    <source>
        <dbReference type="Pfam" id="PF02465"/>
    </source>
</evidence>
<evidence type="ECO:0000256" key="4">
    <source>
        <dbReference type="ARBA" id="ARBA00023143"/>
    </source>
</evidence>
<dbReference type="Proteomes" id="UP000255125">
    <property type="component" value="Unassembled WGS sequence"/>
</dbReference>
<comment type="similarity">
    <text evidence="1 5">Belongs to the FliD family.</text>
</comment>
<comment type="subunit">
    <text evidence="2 5">Homopentamer.</text>
</comment>
<dbReference type="Pfam" id="PF07195">
    <property type="entry name" value="FliD_C"/>
    <property type="match status" value="1"/>
</dbReference>
<evidence type="ECO:0000259" key="7">
    <source>
        <dbReference type="Pfam" id="PF07195"/>
    </source>
</evidence>
<evidence type="ECO:0000256" key="1">
    <source>
        <dbReference type="ARBA" id="ARBA00009764"/>
    </source>
</evidence>